<protein>
    <submittedName>
        <fullName evidence="1">Uncharacterized protein</fullName>
    </submittedName>
</protein>
<gene>
    <name evidence="1" type="ORF">Naga_100004g125</name>
</gene>
<sequence length="206" mass="22638">MAELKNMLLSDVHQTRLAVLNIATAIFASLVGGEAESDVSPSKEEPHHGDDRHYFYALQTAKSTPSEGSSITLPQEKASFGDQSAVYVAESTEKGVGAVLPPRTQTMSSDLPMLIVSDMLGQRPQSNEAGKRDFSMGRTSKEVLARRLVNRKEDESPFKKISTQENYTLEGSSRMGSRKRRIKTGSISDCPPQMDFHTTAIKCIIM</sequence>
<dbReference type="OrthoDB" id="10365749at2759"/>
<organism evidence="1 2">
    <name type="scientific">Nannochloropsis gaditana</name>
    <dbReference type="NCBI Taxonomy" id="72520"/>
    <lineage>
        <taxon>Eukaryota</taxon>
        <taxon>Sar</taxon>
        <taxon>Stramenopiles</taxon>
        <taxon>Ochrophyta</taxon>
        <taxon>Eustigmatophyceae</taxon>
        <taxon>Eustigmatales</taxon>
        <taxon>Monodopsidaceae</taxon>
        <taxon>Nannochloropsis</taxon>
    </lineage>
</organism>
<dbReference type="Proteomes" id="UP000019335">
    <property type="component" value="Chromosome 5"/>
</dbReference>
<keyword evidence="2" id="KW-1185">Reference proteome</keyword>
<evidence type="ECO:0000313" key="2">
    <source>
        <dbReference type="Proteomes" id="UP000019335"/>
    </source>
</evidence>
<accession>W7TMD4</accession>
<name>W7TMD4_9STRA</name>
<evidence type="ECO:0000313" key="1">
    <source>
        <dbReference type="EMBL" id="EWM28265.1"/>
    </source>
</evidence>
<dbReference type="AlphaFoldDB" id="W7TMD4"/>
<comment type="caution">
    <text evidence="1">The sequence shown here is derived from an EMBL/GenBank/DDBJ whole genome shotgun (WGS) entry which is preliminary data.</text>
</comment>
<proteinExistence type="predicted"/>
<dbReference type="EMBL" id="AZIL01000352">
    <property type="protein sequence ID" value="EWM28265.1"/>
    <property type="molecule type" value="Genomic_DNA"/>
</dbReference>
<reference evidence="1 2" key="1">
    <citation type="journal article" date="2014" name="Mol. Plant">
        <title>Chromosome Scale Genome Assembly and Transcriptome Profiling of Nannochloropsis gaditana in Nitrogen Depletion.</title>
        <authorList>
            <person name="Corteggiani Carpinelli E."/>
            <person name="Telatin A."/>
            <person name="Vitulo N."/>
            <person name="Forcato C."/>
            <person name="D'Angelo M."/>
            <person name="Schiavon R."/>
            <person name="Vezzi A."/>
            <person name="Giacometti G.M."/>
            <person name="Morosinotto T."/>
            <person name="Valle G."/>
        </authorList>
    </citation>
    <scope>NUCLEOTIDE SEQUENCE [LARGE SCALE GENOMIC DNA]</scope>
    <source>
        <strain evidence="1 2">B-31</strain>
    </source>
</reference>